<proteinExistence type="inferred from homology"/>
<evidence type="ECO:0000256" key="5">
    <source>
        <dbReference type="PIRSR" id="PIRSR604294-1"/>
    </source>
</evidence>
<dbReference type="Pfam" id="PF03055">
    <property type="entry name" value="RPE65"/>
    <property type="match status" value="1"/>
</dbReference>
<dbReference type="GO" id="GO:0009570">
    <property type="term" value="C:chloroplast stroma"/>
    <property type="evidence" value="ECO:0007669"/>
    <property type="project" value="TreeGrafter"/>
</dbReference>
<dbReference type="EMBL" id="JAINDJ010000004">
    <property type="protein sequence ID" value="KAG9449183.1"/>
    <property type="molecule type" value="Genomic_DNA"/>
</dbReference>
<protein>
    <submittedName>
        <fullName evidence="6">Uncharacterized protein</fullName>
    </submittedName>
</protein>
<comment type="caution">
    <text evidence="6">The sequence shown here is derived from an EMBL/GenBank/DDBJ whole genome shotgun (WGS) entry which is preliminary data.</text>
</comment>
<dbReference type="GO" id="GO:0046872">
    <property type="term" value="F:metal ion binding"/>
    <property type="evidence" value="ECO:0007669"/>
    <property type="project" value="UniProtKB-KW"/>
</dbReference>
<evidence type="ECO:0000256" key="3">
    <source>
        <dbReference type="ARBA" id="ARBA00022964"/>
    </source>
</evidence>
<keyword evidence="3" id="KW-0223">Dioxygenase</keyword>
<reference evidence="6 7" key="1">
    <citation type="submission" date="2021-07" db="EMBL/GenBank/DDBJ databases">
        <title>The Aristolochia fimbriata genome: insights into angiosperm evolution, floral development and chemical biosynthesis.</title>
        <authorList>
            <person name="Jiao Y."/>
        </authorList>
    </citation>
    <scope>NUCLEOTIDE SEQUENCE [LARGE SCALE GENOMIC DNA]</scope>
    <source>
        <strain evidence="6">IBCAS-2021</strain>
        <tissue evidence="6">Leaf</tissue>
    </source>
</reference>
<keyword evidence="2 5" id="KW-0479">Metal-binding</keyword>
<dbReference type="PANTHER" id="PTHR10543:SF142">
    <property type="entry name" value="OS06G0162550 PROTEIN"/>
    <property type="match status" value="1"/>
</dbReference>
<comment type="similarity">
    <text evidence="1">Belongs to the carotenoid oxygenase family.</text>
</comment>
<dbReference type="PANTHER" id="PTHR10543">
    <property type="entry name" value="BETA-CAROTENE DIOXYGENASE"/>
    <property type="match status" value="1"/>
</dbReference>
<dbReference type="GO" id="GO:0010436">
    <property type="term" value="F:carotenoid dioxygenase activity"/>
    <property type="evidence" value="ECO:0007669"/>
    <property type="project" value="TreeGrafter"/>
</dbReference>
<evidence type="ECO:0000256" key="1">
    <source>
        <dbReference type="ARBA" id="ARBA00006787"/>
    </source>
</evidence>
<feature type="binding site" evidence="5">
    <location>
        <position position="404"/>
    </location>
    <ligand>
        <name>Fe cation</name>
        <dbReference type="ChEBI" id="CHEBI:24875"/>
        <note>catalytic</note>
    </ligand>
</feature>
<comment type="cofactor">
    <cofactor evidence="5">
        <name>Fe(2+)</name>
        <dbReference type="ChEBI" id="CHEBI:29033"/>
    </cofactor>
    <text evidence="5">Binds 1 Fe(2+) ion per subunit.</text>
</comment>
<keyword evidence="4 5" id="KW-0408">Iron</keyword>
<evidence type="ECO:0000313" key="6">
    <source>
        <dbReference type="EMBL" id="KAG9449183.1"/>
    </source>
</evidence>
<dbReference type="GO" id="GO:0016121">
    <property type="term" value="P:carotene catabolic process"/>
    <property type="evidence" value="ECO:0007669"/>
    <property type="project" value="TreeGrafter"/>
</dbReference>
<dbReference type="InterPro" id="IPR004294">
    <property type="entry name" value="Carotenoid_Oase"/>
</dbReference>
<accession>A0AAV7EK21</accession>
<keyword evidence="7" id="KW-1185">Reference proteome</keyword>
<sequence>MSSASIMALRVPQGTDMSIIRDSAVSSTAMAFRVPQGIDRLRIPFSSALAFFEGFLILVHVFLENQQGLRTLQQIPTRIDLASNVKNTSLKLLDAFVDSLFRFEDQPLLPTQSNFAPVDEIGEAVEISCIDGEIPPDFPEGVYIRNGSNPLFGALQSTVSVFGRSSETWFEGEGMVHAVYFAKNLQGKWRLSYKNKYVETETYKIEKERSKPSFLPAIEGDSPAVLAAFLLNQLRYGEVSKCISNTNVFEHSGKCYAVAENDIPQEIDLFSLNRLNEWDVNGAWDRPFTSHPKRAPVTGELVIIGVDTKQPYVVLGVISADGKTLTHRADLELKRCVLSHEIGVTERYNIILDCPLTLNTSRLIKGGPLIKYDEKGYSSIGVMPRYGDAKSVKWFEVETHCIFHVLNCFEDGDEVVVRGCRAQASIIPGPDLGLNKFEWFSRGLKPMDETVDYYPTGSDGFLFSRAYEWKLNMKSGQVKERFLTRTDFSMDFPAINNSYIGLRNKYGYTQVVDSAASSSSGLPKYGKVAKLYFDQKDKRIPELREKGWEDVVKVEYHHLGESEFCSGAVFVGKHGAAVEEDDGWIVSFVHNEETDLSQVHIIDAKKFEGEAVAKISLPHRVPYGFHGTFISSVGPILDSS</sequence>
<dbReference type="AlphaFoldDB" id="A0AAV7EK21"/>
<keyword evidence="3" id="KW-0560">Oxidoreductase</keyword>
<evidence type="ECO:0000313" key="7">
    <source>
        <dbReference type="Proteomes" id="UP000825729"/>
    </source>
</evidence>
<evidence type="ECO:0000256" key="2">
    <source>
        <dbReference type="ARBA" id="ARBA00022723"/>
    </source>
</evidence>
<feature type="binding site" evidence="5">
    <location>
        <position position="291"/>
    </location>
    <ligand>
        <name>Fe cation</name>
        <dbReference type="ChEBI" id="CHEBI:24875"/>
        <note>catalytic</note>
    </ligand>
</feature>
<feature type="binding site" evidence="5">
    <location>
        <position position="340"/>
    </location>
    <ligand>
        <name>Fe cation</name>
        <dbReference type="ChEBI" id="CHEBI:24875"/>
        <note>catalytic</note>
    </ligand>
</feature>
<dbReference type="Proteomes" id="UP000825729">
    <property type="component" value="Unassembled WGS sequence"/>
</dbReference>
<feature type="binding site" evidence="5">
    <location>
        <position position="626"/>
    </location>
    <ligand>
        <name>Fe cation</name>
        <dbReference type="ChEBI" id="CHEBI:24875"/>
        <note>catalytic</note>
    </ligand>
</feature>
<name>A0AAV7EK21_ARIFI</name>
<organism evidence="6 7">
    <name type="scientific">Aristolochia fimbriata</name>
    <name type="common">White veined hardy Dutchman's pipe vine</name>
    <dbReference type="NCBI Taxonomy" id="158543"/>
    <lineage>
        <taxon>Eukaryota</taxon>
        <taxon>Viridiplantae</taxon>
        <taxon>Streptophyta</taxon>
        <taxon>Embryophyta</taxon>
        <taxon>Tracheophyta</taxon>
        <taxon>Spermatophyta</taxon>
        <taxon>Magnoliopsida</taxon>
        <taxon>Magnoliidae</taxon>
        <taxon>Piperales</taxon>
        <taxon>Aristolochiaceae</taxon>
        <taxon>Aristolochia</taxon>
    </lineage>
</organism>
<gene>
    <name evidence="6" type="ORF">H6P81_009148</name>
</gene>
<evidence type="ECO:0000256" key="4">
    <source>
        <dbReference type="ARBA" id="ARBA00023004"/>
    </source>
</evidence>